<keyword evidence="2 3" id="KW-0040">ANK repeat</keyword>
<accession>A0A9P4LQN5</accession>
<dbReference type="PROSITE" id="PS50088">
    <property type="entry name" value="ANK_REPEAT"/>
    <property type="match status" value="2"/>
</dbReference>
<sequence length="161" mass="17902">MVQLLVENGAEIDHGPRLGLIRTPLQRAVEIGKFDMVQYLLKRGAPVDSAPFYSGGTPLQLAAIGGYVGVATLLLETGADPNHLPAKEHGRTALETATEWSRIDMMSLLVSKNVNLDLVVDENDETQYRRALDFAEKRGQMASKRFLERLRRDSWVDALNL</sequence>
<evidence type="ECO:0000256" key="3">
    <source>
        <dbReference type="PROSITE-ProRule" id="PRU00023"/>
    </source>
</evidence>
<reference evidence="4" key="1">
    <citation type="journal article" date="2020" name="Stud. Mycol.">
        <title>101 Dothideomycetes genomes: a test case for predicting lifestyles and emergence of pathogens.</title>
        <authorList>
            <person name="Haridas S."/>
            <person name="Albert R."/>
            <person name="Binder M."/>
            <person name="Bloem J."/>
            <person name="Labutti K."/>
            <person name="Salamov A."/>
            <person name="Andreopoulos B."/>
            <person name="Baker S."/>
            <person name="Barry K."/>
            <person name="Bills G."/>
            <person name="Bluhm B."/>
            <person name="Cannon C."/>
            <person name="Castanera R."/>
            <person name="Culley D."/>
            <person name="Daum C."/>
            <person name="Ezra D."/>
            <person name="Gonzalez J."/>
            <person name="Henrissat B."/>
            <person name="Kuo A."/>
            <person name="Liang C."/>
            <person name="Lipzen A."/>
            <person name="Lutzoni F."/>
            <person name="Magnuson J."/>
            <person name="Mondo S."/>
            <person name="Nolan M."/>
            <person name="Ohm R."/>
            <person name="Pangilinan J."/>
            <person name="Park H.-J."/>
            <person name="Ramirez L."/>
            <person name="Alfaro M."/>
            <person name="Sun H."/>
            <person name="Tritt A."/>
            <person name="Yoshinaga Y."/>
            <person name="Zwiers L.-H."/>
            <person name="Turgeon B."/>
            <person name="Goodwin S."/>
            <person name="Spatafora J."/>
            <person name="Crous P."/>
            <person name="Grigoriev I."/>
        </authorList>
    </citation>
    <scope>NUCLEOTIDE SEQUENCE</scope>
    <source>
        <strain evidence="4">CBS 110217</strain>
    </source>
</reference>
<dbReference type="AlphaFoldDB" id="A0A9P4LQN5"/>
<dbReference type="OrthoDB" id="539213at2759"/>
<proteinExistence type="predicted"/>
<dbReference type="PANTHER" id="PTHR24171">
    <property type="entry name" value="ANKYRIN REPEAT DOMAIN-CONTAINING PROTEIN 39-RELATED"/>
    <property type="match status" value="1"/>
</dbReference>
<evidence type="ECO:0000256" key="1">
    <source>
        <dbReference type="ARBA" id="ARBA00022737"/>
    </source>
</evidence>
<dbReference type="SUPFAM" id="SSF48403">
    <property type="entry name" value="Ankyrin repeat"/>
    <property type="match status" value="1"/>
</dbReference>
<feature type="repeat" description="ANK" evidence="3">
    <location>
        <begin position="22"/>
        <end position="52"/>
    </location>
</feature>
<name>A0A9P4LQN5_9PLEO</name>
<evidence type="ECO:0000256" key="2">
    <source>
        <dbReference type="ARBA" id="ARBA00023043"/>
    </source>
</evidence>
<organism evidence="4 5">
    <name type="scientific">Setomelanomma holmii</name>
    <dbReference type="NCBI Taxonomy" id="210430"/>
    <lineage>
        <taxon>Eukaryota</taxon>
        <taxon>Fungi</taxon>
        <taxon>Dikarya</taxon>
        <taxon>Ascomycota</taxon>
        <taxon>Pezizomycotina</taxon>
        <taxon>Dothideomycetes</taxon>
        <taxon>Pleosporomycetidae</taxon>
        <taxon>Pleosporales</taxon>
        <taxon>Pleosporineae</taxon>
        <taxon>Phaeosphaeriaceae</taxon>
        <taxon>Setomelanomma</taxon>
    </lineage>
</organism>
<keyword evidence="5" id="KW-1185">Reference proteome</keyword>
<keyword evidence="1" id="KW-0677">Repeat</keyword>
<dbReference type="EMBL" id="ML978161">
    <property type="protein sequence ID" value="KAF2034443.1"/>
    <property type="molecule type" value="Genomic_DNA"/>
</dbReference>
<feature type="repeat" description="ANK" evidence="3">
    <location>
        <begin position="54"/>
        <end position="86"/>
    </location>
</feature>
<evidence type="ECO:0000313" key="4">
    <source>
        <dbReference type="EMBL" id="KAF2034443.1"/>
    </source>
</evidence>
<dbReference type="InterPro" id="IPR036770">
    <property type="entry name" value="Ankyrin_rpt-contain_sf"/>
</dbReference>
<dbReference type="Proteomes" id="UP000799777">
    <property type="component" value="Unassembled WGS sequence"/>
</dbReference>
<comment type="caution">
    <text evidence="4">The sequence shown here is derived from an EMBL/GenBank/DDBJ whole genome shotgun (WGS) entry which is preliminary data.</text>
</comment>
<protein>
    <submittedName>
        <fullName evidence="4">Ankyrin</fullName>
    </submittedName>
</protein>
<dbReference type="PANTHER" id="PTHR24171:SF9">
    <property type="entry name" value="ANKYRIN REPEAT DOMAIN-CONTAINING PROTEIN 39"/>
    <property type="match status" value="1"/>
</dbReference>
<dbReference type="Gene3D" id="1.25.40.20">
    <property type="entry name" value="Ankyrin repeat-containing domain"/>
    <property type="match status" value="1"/>
</dbReference>
<dbReference type="PROSITE" id="PS50297">
    <property type="entry name" value="ANK_REP_REGION"/>
    <property type="match status" value="2"/>
</dbReference>
<dbReference type="InterPro" id="IPR002110">
    <property type="entry name" value="Ankyrin_rpt"/>
</dbReference>
<gene>
    <name evidence="4" type="ORF">EK21DRAFT_56343</name>
</gene>
<evidence type="ECO:0000313" key="5">
    <source>
        <dbReference type="Proteomes" id="UP000799777"/>
    </source>
</evidence>
<dbReference type="Pfam" id="PF12796">
    <property type="entry name" value="Ank_2"/>
    <property type="match status" value="1"/>
</dbReference>
<dbReference type="SMART" id="SM00248">
    <property type="entry name" value="ANK"/>
    <property type="match status" value="3"/>
</dbReference>